<dbReference type="Proteomes" id="UP000323886">
    <property type="component" value="Unassembled WGS sequence"/>
</dbReference>
<dbReference type="Gene3D" id="3.40.190.10">
    <property type="entry name" value="Periplasmic binding protein-like II"/>
    <property type="match status" value="2"/>
</dbReference>
<sequence length="330" mass="35202">MSLSRRTVLAGLAGLPAFNLAAVTRPASAHPVSGLEVLGAPNASTVVLVRLIESGGLAEAAPGATFRLWRDTDDLRAGLVSGRSRLITTPIHVPANLANRGLPMRLLAIISMGHLSVVTADPSIATFADLAGKKIVGFFKNDMPDLVFRTIARKEGIDPDRDIELTYVGTPMEAAQMLVAGQAETAILNEPPATGAIMMAGQTGRALRRAISLQQAWGRHFGKPRIPMAGVALHQSLIDDSPELLAALRTGLAPAKDWVLANRTEAAQLAERTMQSRPAVFERSLDHFNIDVVSAAAIRPEIETFYRAILDLSPATLGGTLPPDEFYLDL</sequence>
<evidence type="ECO:0000313" key="2">
    <source>
        <dbReference type="EMBL" id="KAA5603652.1"/>
    </source>
</evidence>
<dbReference type="PANTHER" id="PTHR30024:SF46">
    <property type="entry name" value="ABC TRANSPORTER, SUBSTRATE-BINDING LIPOPROTEIN"/>
    <property type="match status" value="1"/>
</dbReference>
<dbReference type="PIRSF" id="PIRSF027386">
    <property type="entry name" value="UCP027386_ABC_sbc_TM0202"/>
    <property type="match status" value="1"/>
</dbReference>
<evidence type="ECO:0000256" key="1">
    <source>
        <dbReference type="SAM" id="SignalP"/>
    </source>
</evidence>
<proteinExistence type="predicted"/>
<dbReference type="OrthoDB" id="9814375at2"/>
<evidence type="ECO:0000313" key="3">
    <source>
        <dbReference type="Proteomes" id="UP000323886"/>
    </source>
</evidence>
<dbReference type="InterPro" id="IPR006311">
    <property type="entry name" value="TAT_signal"/>
</dbReference>
<comment type="caution">
    <text evidence="2">The sequence shown here is derived from an EMBL/GenBank/DDBJ whole genome shotgun (WGS) entry which is preliminary data.</text>
</comment>
<reference evidence="2 3" key="1">
    <citation type="submission" date="2019-09" db="EMBL/GenBank/DDBJ databases">
        <title>Draft Whole-Genome sequence of Blastochloris sulfoviridis DSM 729.</title>
        <authorList>
            <person name="Meyer T.E."/>
            <person name="Kyndt J.A."/>
        </authorList>
    </citation>
    <scope>NUCLEOTIDE SEQUENCE [LARGE SCALE GENOMIC DNA]</scope>
    <source>
        <strain evidence="2 3">DSM 729</strain>
    </source>
</reference>
<dbReference type="InterPro" id="IPR027024">
    <property type="entry name" value="UCP027386_ABC_sbc_TM0202"/>
</dbReference>
<organism evidence="2 3">
    <name type="scientific">Blastochloris sulfoviridis</name>
    <dbReference type="NCBI Taxonomy" id="50712"/>
    <lineage>
        <taxon>Bacteria</taxon>
        <taxon>Pseudomonadati</taxon>
        <taxon>Pseudomonadota</taxon>
        <taxon>Alphaproteobacteria</taxon>
        <taxon>Hyphomicrobiales</taxon>
        <taxon>Blastochloridaceae</taxon>
        <taxon>Blastochloris</taxon>
    </lineage>
</organism>
<accession>A0A5M6I658</accession>
<feature type="signal peptide" evidence="1">
    <location>
        <begin position="1"/>
        <end position="21"/>
    </location>
</feature>
<keyword evidence="3" id="KW-1185">Reference proteome</keyword>
<dbReference type="Pfam" id="PF13379">
    <property type="entry name" value="NMT1_2"/>
    <property type="match status" value="1"/>
</dbReference>
<dbReference type="EMBL" id="VWPL01000001">
    <property type="protein sequence ID" value="KAA5603652.1"/>
    <property type="molecule type" value="Genomic_DNA"/>
</dbReference>
<feature type="chain" id="PRO_5024272178" evidence="1">
    <location>
        <begin position="22"/>
        <end position="330"/>
    </location>
</feature>
<dbReference type="RefSeq" id="WP_150095758.1">
    <property type="nucleotide sequence ID" value="NZ_VWPL01000001.1"/>
</dbReference>
<protein>
    <submittedName>
        <fullName evidence="2">ABC transporter substrate-binding protein</fullName>
    </submittedName>
</protein>
<gene>
    <name evidence="2" type="ORF">F1193_00750</name>
</gene>
<dbReference type="PANTHER" id="PTHR30024">
    <property type="entry name" value="ALIPHATIC SULFONATES-BINDING PROTEIN-RELATED"/>
    <property type="match status" value="1"/>
</dbReference>
<keyword evidence="1" id="KW-0732">Signal</keyword>
<name>A0A5M6I658_9HYPH</name>
<dbReference type="SUPFAM" id="SSF53850">
    <property type="entry name" value="Periplasmic binding protein-like II"/>
    <property type="match status" value="1"/>
</dbReference>
<dbReference type="PROSITE" id="PS51318">
    <property type="entry name" value="TAT"/>
    <property type="match status" value="1"/>
</dbReference>
<dbReference type="AlphaFoldDB" id="A0A5M6I658"/>